<dbReference type="InterPro" id="IPR003439">
    <property type="entry name" value="ABC_transporter-like_ATP-bd"/>
</dbReference>
<dbReference type="EMBL" id="KV426053">
    <property type="protein sequence ID" value="KZV90261.1"/>
    <property type="molecule type" value="Genomic_DNA"/>
</dbReference>
<proteinExistence type="predicted"/>
<keyword evidence="1" id="KW-0547">Nucleotide-binding</keyword>
<evidence type="ECO:0000256" key="2">
    <source>
        <dbReference type="ARBA" id="ARBA00022840"/>
    </source>
</evidence>
<evidence type="ECO:0000313" key="4">
    <source>
        <dbReference type="EMBL" id="KZV90261.1"/>
    </source>
</evidence>
<dbReference type="InterPro" id="IPR017871">
    <property type="entry name" value="ABC_transporter-like_CS"/>
</dbReference>
<dbReference type="PROSITE" id="PS50893">
    <property type="entry name" value="ABC_TRANSPORTER_2"/>
    <property type="match status" value="1"/>
</dbReference>
<dbReference type="GO" id="GO:0016887">
    <property type="term" value="F:ATP hydrolysis activity"/>
    <property type="evidence" value="ECO:0007669"/>
    <property type="project" value="InterPro"/>
</dbReference>
<dbReference type="SMART" id="SM00382">
    <property type="entry name" value="AAA"/>
    <property type="match status" value="1"/>
</dbReference>
<keyword evidence="4" id="KW-0378">Hydrolase</keyword>
<protein>
    <submittedName>
        <fullName evidence="4">p-loop containing nucleoside triphosphate hydrolase protein</fullName>
    </submittedName>
</protein>
<dbReference type="InterPro" id="IPR003593">
    <property type="entry name" value="AAA+_ATPase"/>
</dbReference>
<evidence type="ECO:0000256" key="1">
    <source>
        <dbReference type="ARBA" id="ARBA00022741"/>
    </source>
</evidence>
<dbReference type="PANTHER" id="PTHR43119">
    <property type="entry name" value="ABC TRANSPORT PROTEIN ATP-BINDING COMPONENT-RELATED"/>
    <property type="match status" value="1"/>
</dbReference>
<gene>
    <name evidence="4" type="ORF">EXIGLDRAFT_126302</name>
</gene>
<dbReference type="AlphaFoldDB" id="A0A165GBD4"/>
<organism evidence="4 5">
    <name type="scientific">Exidia glandulosa HHB12029</name>
    <dbReference type="NCBI Taxonomy" id="1314781"/>
    <lineage>
        <taxon>Eukaryota</taxon>
        <taxon>Fungi</taxon>
        <taxon>Dikarya</taxon>
        <taxon>Basidiomycota</taxon>
        <taxon>Agaricomycotina</taxon>
        <taxon>Agaricomycetes</taxon>
        <taxon>Auriculariales</taxon>
        <taxon>Exidiaceae</taxon>
        <taxon>Exidia</taxon>
    </lineage>
</organism>
<feature type="domain" description="ABC transporter" evidence="3">
    <location>
        <begin position="8"/>
        <end position="240"/>
    </location>
</feature>
<dbReference type="PROSITE" id="PS00211">
    <property type="entry name" value="ABC_TRANSPORTER_1"/>
    <property type="match status" value="1"/>
</dbReference>
<sequence length="240" mass="26314">MSDVNEVLSIRNVSCQRGEHAIVKNLNLSVHAGDVVVLQGRSGTGKTTLLKCLAHLTSYEGDILLFGKKPQEYSVPQYRTRVLYVPQRVSLLPGTPRAFVETVCKFGARQKSVGQSALDRTASLTNAQNLAESWGIDHELWDRVWNSLSGGEAQRLALAAAVALPGCEILLLDEPTSALDQESSVLVETHLLELIRSPESGLKAIFWITHSEDQARRVGTRFLTFKGDGLIVEDDIHGEV</sequence>
<dbReference type="GO" id="GO:0005524">
    <property type="term" value="F:ATP binding"/>
    <property type="evidence" value="ECO:0007669"/>
    <property type="project" value="UniProtKB-KW"/>
</dbReference>
<accession>A0A165GBD4</accession>
<dbReference type="OrthoDB" id="6593433at2759"/>
<dbReference type="InParanoid" id="A0A165GBD4"/>
<keyword evidence="5" id="KW-1185">Reference proteome</keyword>
<dbReference type="Pfam" id="PF00005">
    <property type="entry name" value="ABC_tran"/>
    <property type="match status" value="1"/>
</dbReference>
<evidence type="ECO:0000259" key="3">
    <source>
        <dbReference type="PROSITE" id="PS50893"/>
    </source>
</evidence>
<keyword evidence="2" id="KW-0067">ATP-binding</keyword>
<name>A0A165GBD4_EXIGL</name>
<dbReference type="Gene3D" id="3.40.50.300">
    <property type="entry name" value="P-loop containing nucleotide triphosphate hydrolases"/>
    <property type="match status" value="1"/>
</dbReference>
<dbReference type="Proteomes" id="UP000077266">
    <property type="component" value="Unassembled WGS sequence"/>
</dbReference>
<dbReference type="STRING" id="1314781.A0A165GBD4"/>
<dbReference type="SUPFAM" id="SSF52540">
    <property type="entry name" value="P-loop containing nucleoside triphosphate hydrolases"/>
    <property type="match status" value="1"/>
</dbReference>
<dbReference type="InterPro" id="IPR027417">
    <property type="entry name" value="P-loop_NTPase"/>
</dbReference>
<reference evidence="4 5" key="1">
    <citation type="journal article" date="2016" name="Mol. Biol. Evol.">
        <title>Comparative Genomics of Early-Diverging Mushroom-Forming Fungi Provides Insights into the Origins of Lignocellulose Decay Capabilities.</title>
        <authorList>
            <person name="Nagy L.G."/>
            <person name="Riley R."/>
            <person name="Tritt A."/>
            <person name="Adam C."/>
            <person name="Daum C."/>
            <person name="Floudas D."/>
            <person name="Sun H."/>
            <person name="Yadav J.S."/>
            <person name="Pangilinan J."/>
            <person name="Larsson K.H."/>
            <person name="Matsuura K."/>
            <person name="Barry K."/>
            <person name="Labutti K."/>
            <person name="Kuo R."/>
            <person name="Ohm R.A."/>
            <person name="Bhattacharya S.S."/>
            <person name="Shirouzu T."/>
            <person name="Yoshinaga Y."/>
            <person name="Martin F.M."/>
            <person name="Grigoriev I.V."/>
            <person name="Hibbett D.S."/>
        </authorList>
    </citation>
    <scope>NUCLEOTIDE SEQUENCE [LARGE SCALE GENOMIC DNA]</scope>
    <source>
        <strain evidence="4 5">HHB12029</strain>
    </source>
</reference>
<evidence type="ECO:0000313" key="5">
    <source>
        <dbReference type="Proteomes" id="UP000077266"/>
    </source>
</evidence>
<dbReference type="PANTHER" id="PTHR43119:SF1">
    <property type="entry name" value="ABC TRANSPORTER DOMAIN-CONTAINING PROTEIN"/>
    <property type="match status" value="1"/>
</dbReference>